<dbReference type="PANTHER" id="PTHR35457:SF1">
    <property type="entry name" value="HEME A SYNTHASE"/>
    <property type="match status" value="1"/>
</dbReference>
<evidence type="ECO:0000313" key="13">
    <source>
        <dbReference type="EMBL" id="GAA4422826.1"/>
    </source>
</evidence>
<evidence type="ECO:0000256" key="12">
    <source>
        <dbReference type="SAM" id="Phobius"/>
    </source>
</evidence>
<dbReference type="Proteomes" id="UP001500622">
    <property type="component" value="Unassembled WGS sequence"/>
</dbReference>
<evidence type="ECO:0000256" key="9">
    <source>
        <dbReference type="ARBA" id="ARBA00023136"/>
    </source>
</evidence>
<feature type="transmembrane region" description="Helical" evidence="12">
    <location>
        <begin position="256"/>
        <end position="278"/>
    </location>
</feature>
<evidence type="ECO:0000256" key="11">
    <source>
        <dbReference type="ARBA" id="ARBA00023444"/>
    </source>
</evidence>
<evidence type="ECO:0000256" key="3">
    <source>
        <dbReference type="ARBA" id="ARBA00022692"/>
    </source>
</evidence>
<organism evidence="13 14">
    <name type="scientific">Georgenia halophila</name>
    <dbReference type="NCBI Taxonomy" id="620889"/>
    <lineage>
        <taxon>Bacteria</taxon>
        <taxon>Bacillati</taxon>
        <taxon>Actinomycetota</taxon>
        <taxon>Actinomycetes</taxon>
        <taxon>Micrococcales</taxon>
        <taxon>Bogoriellaceae</taxon>
        <taxon>Georgenia</taxon>
    </lineage>
</organism>
<dbReference type="Pfam" id="PF02628">
    <property type="entry name" value="COX15-CtaA"/>
    <property type="match status" value="1"/>
</dbReference>
<evidence type="ECO:0000256" key="2">
    <source>
        <dbReference type="ARBA" id="ARBA00022475"/>
    </source>
</evidence>
<evidence type="ECO:0000313" key="14">
    <source>
        <dbReference type="Proteomes" id="UP001500622"/>
    </source>
</evidence>
<proteinExistence type="predicted"/>
<evidence type="ECO:0000256" key="8">
    <source>
        <dbReference type="ARBA" id="ARBA00023133"/>
    </source>
</evidence>
<keyword evidence="5 12" id="KW-1133">Transmembrane helix</keyword>
<keyword evidence="4" id="KW-0479">Metal-binding</keyword>
<dbReference type="EMBL" id="BAABGN010000007">
    <property type="protein sequence ID" value="GAA4422826.1"/>
    <property type="molecule type" value="Genomic_DNA"/>
</dbReference>
<dbReference type="InterPro" id="IPR050450">
    <property type="entry name" value="COX15/CtaA_HemeA_synthase"/>
</dbReference>
<dbReference type="PANTHER" id="PTHR35457">
    <property type="entry name" value="HEME A SYNTHASE"/>
    <property type="match status" value="1"/>
</dbReference>
<feature type="transmembrane region" description="Helical" evidence="12">
    <location>
        <begin position="212"/>
        <end position="236"/>
    </location>
</feature>
<keyword evidence="14" id="KW-1185">Reference proteome</keyword>
<feature type="transmembrane region" description="Helical" evidence="12">
    <location>
        <begin position="316"/>
        <end position="340"/>
    </location>
</feature>
<keyword evidence="2" id="KW-1003">Cell membrane</keyword>
<comment type="caution">
    <text evidence="13">The sequence shown here is derived from an EMBL/GenBank/DDBJ whole genome shotgun (WGS) entry which is preliminary data.</text>
</comment>
<accession>A0ABP8L5W4</accession>
<keyword evidence="10" id="KW-1015">Disulfide bond</keyword>
<feature type="transmembrane region" description="Helical" evidence="12">
    <location>
        <begin position="173"/>
        <end position="192"/>
    </location>
</feature>
<comment type="subcellular location">
    <subcellularLocation>
        <location evidence="1">Membrane</location>
        <topology evidence="1">Multi-pass membrane protein</topology>
    </subcellularLocation>
</comment>
<reference evidence="14" key="1">
    <citation type="journal article" date="2019" name="Int. J. Syst. Evol. Microbiol.">
        <title>The Global Catalogue of Microorganisms (GCM) 10K type strain sequencing project: providing services to taxonomists for standard genome sequencing and annotation.</title>
        <authorList>
            <consortium name="The Broad Institute Genomics Platform"/>
            <consortium name="The Broad Institute Genome Sequencing Center for Infectious Disease"/>
            <person name="Wu L."/>
            <person name="Ma J."/>
        </authorList>
    </citation>
    <scope>NUCLEOTIDE SEQUENCE [LARGE SCALE GENOMIC DNA]</scope>
    <source>
        <strain evidence="14">JCM 17810</strain>
    </source>
</reference>
<comment type="pathway">
    <text evidence="11">Porphyrin-containing compound metabolism.</text>
</comment>
<keyword evidence="8" id="KW-0350">Heme biosynthesis</keyword>
<evidence type="ECO:0000256" key="5">
    <source>
        <dbReference type="ARBA" id="ARBA00022989"/>
    </source>
</evidence>
<feature type="transmembrane region" description="Helical" evidence="12">
    <location>
        <begin position="51"/>
        <end position="73"/>
    </location>
</feature>
<keyword evidence="9 12" id="KW-0472">Membrane</keyword>
<evidence type="ECO:0000256" key="4">
    <source>
        <dbReference type="ARBA" id="ARBA00022723"/>
    </source>
</evidence>
<protein>
    <submittedName>
        <fullName evidence="13">COX15/CtaA family protein</fullName>
    </submittedName>
</protein>
<keyword evidence="7" id="KW-0408">Iron</keyword>
<feature type="transmembrane region" description="Helical" evidence="12">
    <location>
        <begin position="113"/>
        <end position="130"/>
    </location>
</feature>
<dbReference type="InterPro" id="IPR003780">
    <property type="entry name" value="COX15/CtaA_fam"/>
</dbReference>
<evidence type="ECO:0000256" key="10">
    <source>
        <dbReference type="ARBA" id="ARBA00023157"/>
    </source>
</evidence>
<evidence type="ECO:0000256" key="1">
    <source>
        <dbReference type="ARBA" id="ARBA00004141"/>
    </source>
</evidence>
<evidence type="ECO:0000256" key="7">
    <source>
        <dbReference type="ARBA" id="ARBA00023004"/>
    </source>
</evidence>
<keyword evidence="6" id="KW-0560">Oxidoreductase</keyword>
<feature type="transmembrane region" description="Helical" evidence="12">
    <location>
        <begin position="290"/>
        <end position="310"/>
    </location>
</feature>
<sequence length="345" mass="37363">MDRLTERRVVRTTSPRRNRVAAPTYAGAVSATTDPRPGLPAARRTDRVDRLTWGLAVANLVGQLAIIVTGGAVRLTGSGLGCSTWPMCEPGSFTPVFHEATTIHPYVEFGNRTMSGVLSVVAVALLWSVYRREPTASRPAALRRLAWWPLVGVLLQAVVGGLSVLWVLHPAIVGSHMLFSLALVAVSTYLLVRLRSADGPATPLIRGPWRVVPWVLTTVVTAVVVMGTVVTGSGPHSGDEDAAYRYALDPLLVTRLHAGTVWIFLTVVMLLGALLHRFRDEADLDRARRAWWTLVSVTVLEGVIGYTQYFTGLPELLVGLHMLASGLVVAAATWTCSSLYTRRAT</sequence>
<evidence type="ECO:0000256" key="6">
    <source>
        <dbReference type="ARBA" id="ARBA00023002"/>
    </source>
</evidence>
<name>A0ABP8L5W4_9MICO</name>
<keyword evidence="3 12" id="KW-0812">Transmembrane</keyword>
<gene>
    <name evidence="13" type="ORF">GCM10023169_17740</name>
</gene>
<feature type="transmembrane region" description="Helical" evidence="12">
    <location>
        <begin position="145"/>
        <end position="167"/>
    </location>
</feature>